<reference evidence="1 2" key="1">
    <citation type="journal article" date="2013" name="Genome Announc.">
        <title>Genome Sequence of the Obligate Gammaproteobacterial Methanotroph Methylomicrobium album Strain BG8.</title>
        <authorList>
            <person name="Kits K.D."/>
            <person name="Kalyuzhnaya M.G."/>
            <person name="Klotz M.G."/>
            <person name="Jetten M.S."/>
            <person name="Op den Camp H.J."/>
            <person name="Vuilleumier S."/>
            <person name="Bringel F."/>
            <person name="Dispirito A.A."/>
            <person name="Murrell J.C."/>
            <person name="Bruce D."/>
            <person name="Cheng J.F."/>
            <person name="Copeland A."/>
            <person name="Goodwin L."/>
            <person name="Hauser L."/>
            <person name="Lajus A."/>
            <person name="Land M.L."/>
            <person name="Lapidus A."/>
            <person name="Lucas S."/>
            <person name="Medigue C."/>
            <person name="Pitluck S."/>
            <person name="Woyke T."/>
            <person name="Zeytun A."/>
            <person name="Stein L.Y."/>
        </authorList>
    </citation>
    <scope>NUCLEOTIDE SEQUENCE [LARGE SCALE GENOMIC DNA]</scope>
    <source>
        <strain evidence="1 2">BG8</strain>
    </source>
</reference>
<dbReference type="Pfam" id="PF13692">
    <property type="entry name" value="Glyco_trans_1_4"/>
    <property type="match status" value="1"/>
</dbReference>
<dbReference type="Proteomes" id="UP000005090">
    <property type="component" value="Chromosome"/>
</dbReference>
<evidence type="ECO:0000313" key="2">
    <source>
        <dbReference type="Proteomes" id="UP000005090"/>
    </source>
</evidence>
<dbReference type="PANTHER" id="PTHR12526">
    <property type="entry name" value="GLYCOSYLTRANSFERASE"/>
    <property type="match status" value="1"/>
</dbReference>
<dbReference type="RefSeq" id="WP_005368984.1">
    <property type="nucleotide sequence ID" value="NZ_CM001475.1"/>
</dbReference>
<accession>H8GLZ7</accession>
<dbReference type="eggNOG" id="COG0438">
    <property type="taxonomic scope" value="Bacteria"/>
</dbReference>
<protein>
    <recommendedName>
        <fullName evidence="3">Glycosyltransferase</fullName>
    </recommendedName>
</protein>
<name>H8GLZ7_METAL</name>
<dbReference type="Gene3D" id="3.40.50.2000">
    <property type="entry name" value="Glycogen Phosphorylase B"/>
    <property type="match status" value="1"/>
</dbReference>
<proteinExistence type="predicted"/>
<dbReference type="SUPFAM" id="SSF53756">
    <property type="entry name" value="UDP-Glycosyltransferase/glycogen phosphorylase"/>
    <property type="match status" value="1"/>
</dbReference>
<gene>
    <name evidence="1" type="ORF">Metal_0334</name>
</gene>
<evidence type="ECO:0008006" key="3">
    <source>
        <dbReference type="Google" id="ProtNLM"/>
    </source>
</evidence>
<keyword evidence="2" id="KW-1185">Reference proteome</keyword>
<sequence length="557" mass="62102">MSPLLLRKVSRKISQTANESFLLANNDVYKRILKMLHAKDVEKDAEAILNGISQAAHVAERFFTGRFADGAIENVALEIGQRLESIGVEADINQTPNRRVDSRRQILHVVSVVAFGGHMPFLYHWMQNDPASCHSIVLLNHRGSLPDRLTEAVAKQGGKLTVIPVNSSFMSRANSLRQLAKQEADLVLWHVICPDVLPVVAFATDQCPPVALIDHADHLFWLGSTVADIVVNLRLAGAKHSSRRRFAARTAVIPIPLRDRHANVSRDKARQKLGIEKNQVVLLSVGRALKYRPCGRYDFVATAGQILDHDPDAHLYVIGETPDGIKPYLRCAPHNRLHFMGSAKDPSLYLAAADIYLESFPYGSQTALLEAGLAGLPIVPAYAPLFPLLVANDDSLLDILPNPKNEQEYISNAAELIRNPSLRHARGKVLRDRILADHVGENWQKRLAELYKVTGALEHNPRPIPVSECTRENAGLSQWDAVADVHTSGTFVESDFESAVFSHKAFVAKYVGDYETARRFAWRAVLRSPSRWIFWRLFVIAMLGKPARSLRQCLRRA</sequence>
<dbReference type="STRING" id="686340.Metal_0334"/>
<dbReference type="EMBL" id="CM001475">
    <property type="protein sequence ID" value="EIC28193.1"/>
    <property type="molecule type" value="Genomic_DNA"/>
</dbReference>
<dbReference type="AlphaFoldDB" id="H8GLZ7"/>
<dbReference type="HOGENOM" id="CLU_489011_0_0_6"/>
<evidence type="ECO:0000313" key="1">
    <source>
        <dbReference type="EMBL" id="EIC28193.1"/>
    </source>
</evidence>
<organism evidence="1 2">
    <name type="scientific">Methylomicrobium album BG8</name>
    <dbReference type="NCBI Taxonomy" id="686340"/>
    <lineage>
        <taxon>Bacteria</taxon>
        <taxon>Pseudomonadati</taxon>
        <taxon>Pseudomonadota</taxon>
        <taxon>Gammaproteobacteria</taxon>
        <taxon>Methylococcales</taxon>
        <taxon>Methylococcaceae</taxon>
        <taxon>Methylomicrobium</taxon>
    </lineage>
</organism>